<sequence>MSKWKTADELARGYGNAECTGEFQYAWFCQDTYDMVYLTKEHYHLCRATQNNPPGENATLPDSNPVPAPAQTFANPKQAYGDKKVPLHLVPFPALVYESLAYKSGQLKYGLDNYRSGDTKVEAMTYIAGAKRHIEQWVAGEEVDPKELVHHLGAARASLGIIIAALEHGTLIDNRPPKPLDLARLMADAENVVEHLNKLYPEKK</sequence>
<evidence type="ECO:0000313" key="2">
    <source>
        <dbReference type="EMBL" id="BAP15830.1"/>
    </source>
</evidence>
<evidence type="ECO:0000313" key="3">
    <source>
        <dbReference type="Proteomes" id="UP000027493"/>
    </source>
</evidence>
<dbReference type="GeneID" id="26642945"/>
<proteinExistence type="predicted"/>
<feature type="domain" description="dATP/dGTP diphosphohydrolase N-terminal" evidence="1">
    <location>
        <begin position="75"/>
        <end position="175"/>
    </location>
</feature>
<dbReference type="RefSeq" id="YP_009216562.1">
    <property type="nucleotide sequence ID" value="NC_028988.1"/>
</dbReference>
<keyword evidence="3" id="KW-1185">Reference proteome</keyword>
<name>A0A068Q6Y7_9CAUD</name>
<organism evidence="2 3">
    <name type="scientific">Ralstonia phage RSJ2</name>
    <dbReference type="NCBI Taxonomy" id="1481785"/>
    <lineage>
        <taxon>Viruses</taxon>
        <taxon>Duplodnaviria</taxon>
        <taxon>Heunggongvirae</taxon>
        <taxon>Uroviricota</taxon>
        <taxon>Caudoviricetes</taxon>
        <taxon>Autographivirales</taxon>
        <taxon>Autonotataviridae</taxon>
        <taxon>Risjevirus</taxon>
        <taxon>Risjevirus RSJ2</taxon>
    </lineage>
</organism>
<dbReference type="InterPro" id="IPR044038">
    <property type="entry name" value="dATP/dGTP_diPOhydrolase_N"/>
</dbReference>
<protein>
    <recommendedName>
        <fullName evidence="1">dATP/dGTP diphosphohydrolase N-terminal domain-containing protein</fullName>
    </recommendedName>
</protein>
<dbReference type="Proteomes" id="UP000027493">
    <property type="component" value="Segment"/>
</dbReference>
<dbReference type="OrthoDB" id="10296at10239"/>
<accession>A0A068Q6Y7</accession>
<dbReference type="Pfam" id="PF18909">
    <property type="entry name" value="dGTP_diPhyd_N"/>
    <property type="match status" value="1"/>
</dbReference>
<reference evidence="2 3" key="1">
    <citation type="submission" date="2014-03" db="EMBL/GenBank/DDBJ databases">
        <title>Isolation and characterization of bacteriophages infecting R. solanacearum from Thailand.</title>
        <authorList>
            <person name="Narulita E."/>
            <person name="Kawasaki T."/>
            <person name="Fujie M."/>
            <person name="Yamada T."/>
        </authorList>
    </citation>
    <scope>NUCLEOTIDE SEQUENCE [LARGE SCALE GENOMIC DNA]</scope>
</reference>
<evidence type="ECO:0000259" key="1">
    <source>
        <dbReference type="Pfam" id="PF18909"/>
    </source>
</evidence>
<dbReference type="KEGG" id="vg:26642945"/>
<dbReference type="EMBL" id="AB920995">
    <property type="protein sequence ID" value="BAP15830.1"/>
    <property type="molecule type" value="Genomic_DNA"/>
</dbReference>